<sequence>MVTNWTGITGPLLPFFLFFFLLPPFVDGSLFRPPAAPTRAVGGRSPLSFHHGLEILVPARVVPLVHVLDDSRLAPGPVGGAAVRYVRALKTALDDATLVWAAFTAARTRMDQAFAALAGTPDGMWSSAVSRLVAAHTTALAAAERWDTAAYRIAAVHERHRQASLAVECALQLAGAVTESGGAGWIVGHISAYRNPWSGYTPAVDLVTATITLQSGHVRRVSDLTGTRG</sequence>
<keyword evidence="1" id="KW-0614">Plasmid</keyword>
<dbReference type="Proteomes" id="UP000002357">
    <property type="component" value="Plasmid pSCL4"/>
</dbReference>
<gene>
    <name evidence="1" type="ORF">SCLAV_p0242</name>
</gene>
<reference evidence="1 2" key="1">
    <citation type="journal article" date="2010" name="Genome Biol. Evol.">
        <title>The sequence of a 1.8-mb bacterial linear plasmid reveals a rich evolutionary reservoir of secondary metabolic pathways.</title>
        <authorList>
            <person name="Medema M.H."/>
            <person name="Trefzer A."/>
            <person name="Kovalchuk A."/>
            <person name="van den Berg M."/>
            <person name="Mueller U."/>
            <person name="Heijne W."/>
            <person name="Wu L."/>
            <person name="Alam M.T."/>
            <person name="Ronning C.M."/>
            <person name="Nierman W.C."/>
            <person name="Bovenberg R.A.L."/>
            <person name="Breitling R."/>
            <person name="Takano E."/>
        </authorList>
    </citation>
    <scope>NUCLEOTIDE SEQUENCE [LARGE SCALE GENOMIC DNA]</scope>
    <source>
        <strain evidence="2">ATCC 27064 / DSM 738 / JCM 4710 / NBRC 13307 / NCIMB 12785 / NRRL 3585 / VKM Ac-602</strain>
        <plasmid evidence="1">pSCL4</plasmid>
    </source>
</reference>
<name>B5GUN0_STRCL</name>
<dbReference type="EMBL" id="CM000914">
    <property type="protein sequence ID" value="EFG03733.2"/>
    <property type="molecule type" value="Genomic_DNA"/>
</dbReference>
<evidence type="ECO:0000313" key="2">
    <source>
        <dbReference type="Proteomes" id="UP000002357"/>
    </source>
</evidence>
<dbReference type="OrthoDB" id="4153684at2"/>
<organism evidence="1 2">
    <name type="scientific">Streptomyces clavuligerus</name>
    <dbReference type="NCBI Taxonomy" id="1901"/>
    <lineage>
        <taxon>Bacteria</taxon>
        <taxon>Bacillati</taxon>
        <taxon>Actinomycetota</taxon>
        <taxon>Actinomycetes</taxon>
        <taxon>Kitasatosporales</taxon>
        <taxon>Streptomycetaceae</taxon>
        <taxon>Streptomyces</taxon>
    </lineage>
</organism>
<accession>B5GUN0</accession>
<geneLocation type="plasmid" evidence="1 2">
    <name>pSCL4</name>
</geneLocation>
<dbReference type="AlphaFoldDB" id="B5GUN0"/>
<protein>
    <submittedName>
        <fullName evidence="1">Uncharacterized protein</fullName>
    </submittedName>
</protein>
<evidence type="ECO:0000313" key="1">
    <source>
        <dbReference type="EMBL" id="EFG03733.2"/>
    </source>
</evidence>
<proteinExistence type="predicted"/>
<keyword evidence="2" id="KW-1185">Reference proteome</keyword>